<dbReference type="AlphaFoldDB" id="A0A8T5URR4"/>
<reference evidence="2" key="1">
    <citation type="journal article" date="2022" name="Microbiol. Resour. Announc.">
        <title>Draft Genome Sequence of a Methanogenic Archaeon from West Spitsbergen Permafrost.</title>
        <authorList>
            <person name="Trubitsyn V."/>
            <person name="Rivkina E."/>
            <person name="Shcherbakova V."/>
        </authorList>
    </citation>
    <scope>NUCLEOTIDE SEQUENCE [LARGE SCALE GENOMIC DNA]</scope>
    <source>
        <strain evidence="2">VT</strain>
    </source>
</reference>
<accession>A0A8T5URR4</accession>
<sequence length="115" mass="12842">MILTTHKGSLGIGTKIKLECNNCGAVFEKKGTKYKLTNISDTSQPVWIKYNHQSLTDLEWIRIGDGGVSDQEQQKIDANNRAIELQKIKAQEQTDLNHFLTGLQNGSINITTKDP</sequence>
<evidence type="ECO:0000313" key="2">
    <source>
        <dbReference type="Proteomes" id="UP000825933"/>
    </source>
</evidence>
<gene>
    <name evidence="1" type="ORF">K8N75_11915</name>
</gene>
<organism evidence="1 2">
    <name type="scientific">Methanobacterium spitsbergense</name>
    <dbReference type="NCBI Taxonomy" id="2874285"/>
    <lineage>
        <taxon>Archaea</taxon>
        <taxon>Methanobacteriati</taxon>
        <taxon>Methanobacteriota</taxon>
        <taxon>Methanomada group</taxon>
        <taxon>Methanobacteria</taxon>
        <taxon>Methanobacteriales</taxon>
        <taxon>Methanobacteriaceae</taxon>
        <taxon>Methanobacterium</taxon>
    </lineage>
</organism>
<protein>
    <submittedName>
        <fullName evidence="1">Uncharacterized protein</fullName>
    </submittedName>
</protein>
<dbReference type="RefSeq" id="WP_223792281.1">
    <property type="nucleotide sequence ID" value="NZ_JAIOUQ010000014.1"/>
</dbReference>
<evidence type="ECO:0000313" key="1">
    <source>
        <dbReference type="EMBL" id="MBZ2166742.1"/>
    </source>
</evidence>
<dbReference type="EMBL" id="JAIOUQ010000014">
    <property type="protein sequence ID" value="MBZ2166742.1"/>
    <property type="molecule type" value="Genomic_DNA"/>
</dbReference>
<dbReference type="Proteomes" id="UP000825933">
    <property type="component" value="Unassembled WGS sequence"/>
</dbReference>
<comment type="caution">
    <text evidence="1">The sequence shown here is derived from an EMBL/GenBank/DDBJ whole genome shotgun (WGS) entry which is preliminary data.</text>
</comment>
<proteinExistence type="predicted"/>
<keyword evidence="2" id="KW-1185">Reference proteome</keyword>
<name>A0A8T5URR4_9EURY</name>